<proteinExistence type="predicted"/>
<dbReference type="PANTHER" id="PTHR32108">
    <property type="entry name" value="DNA-DIRECTED RNA POLYMERASE SUBUNIT ALPHA"/>
    <property type="match status" value="1"/>
</dbReference>
<accession>A0ABR0N4I2</accession>
<protein>
    <submittedName>
        <fullName evidence="1">Uncharacterized protein</fullName>
    </submittedName>
</protein>
<evidence type="ECO:0000313" key="2">
    <source>
        <dbReference type="Proteomes" id="UP001358586"/>
    </source>
</evidence>
<comment type="caution">
    <text evidence="1">The sequence shown here is derived from an EMBL/GenBank/DDBJ whole genome shotgun (WGS) entry which is preliminary data.</text>
</comment>
<name>A0ABR0N4I2_GOSAR</name>
<organism evidence="1 2">
    <name type="scientific">Gossypium arboreum</name>
    <name type="common">Tree cotton</name>
    <name type="synonym">Gossypium nanking</name>
    <dbReference type="NCBI Taxonomy" id="29729"/>
    <lineage>
        <taxon>Eukaryota</taxon>
        <taxon>Viridiplantae</taxon>
        <taxon>Streptophyta</taxon>
        <taxon>Embryophyta</taxon>
        <taxon>Tracheophyta</taxon>
        <taxon>Spermatophyta</taxon>
        <taxon>Magnoliopsida</taxon>
        <taxon>eudicotyledons</taxon>
        <taxon>Gunneridae</taxon>
        <taxon>Pentapetalae</taxon>
        <taxon>rosids</taxon>
        <taxon>malvids</taxon>
        <taxon>Malvales</taxon>
        <taxon>Malvaceae</taxon>
        <taxon>Malvoideae</taxon>
        <taxon>Gossypium</taxon>
    </lineage>
</organism>
<keyword evidence="2" id="KW-1185">Reference proteome</keyword>
<evidence type="ECO:0000313" key="1">
    <source>
        <dbReference type="EMBL" id="KAK5785482.1"/>
    </source>
</evidence>
<reference evidence="1 2" key="1">
    <citation type="submission" date="2023-03" db="EMBL/GenBank/DDBJ databases">
        <title>WGS of Gossypium arboreum.</title>
        <authorList>
            <person name="Yu D."/>
        </authorList>
    </citation>
    <scope>NUCLEOTIDE SEQUENCE [LARGE SCALE GENOMIC DNA]</scope>
    <source>
        <tissue evidence="1">Leaf</tissue>
    </source>
</reference>
<gene>
    <name evidence="1" type="ORF">PVK06_040073</name>
</gene>
<dbReference type="EMBL" id="JARKNE010000011">
    <property type="protein sequence ID" value="KAK5785482.1"/>
    <property type="molecule type" value="Genomic_DNA"/>
</dbReference>
<dbReference type="Proteomes" id="UP001358586">
    <property type="component" value="Chromosome 11"/>
</dbReference>
<dbReference type="PANTHER" id="PTHR32108:SF5">
    <property type="entry name" value="DYNACTIN SUBUNIT 1-LIKE"/>
    <property type="match status" value="1"/>
</dbReference>
<sequence length="96" mass="10870">MMDNKEMEFYEETDPVKGDVYASEGESTVQNQTANYPVVIISRPKNNEAGVQIGLRVIIQRPAVFPYKDSKKVLWNYDCNVTILRKESLVVASKGD</sequence>